<feature type="transmembrane region" description="Helical" evidence="10">
    <location>
        <begin position="708"/>
        <end position="730"/>
    </location>
</feature>
<accession>A0A8H7PWG6</accession>
<dbReference type="PRINTS" id="PR00248">
    <property type="entry name" value="GPCRMGR"/>
</dbReference>
<keyword evidence="3 10" id="KW-1133">Transmembrane helix</keyword>
<keyword evidence="6" id="KW-0675">Receptor</keyword>
<dbReference type="Pfam" id="PF01094">
    <property type="entry name" value="ANF_receptor"/>
    <property type="match status" value="1"/>
</dbReference>
<dbReference type="InterPro" id="IPR017978">
    <property type="entry name" value="GPCR_3_C"/>
</dbReference>
<evidence type="ECO:0000256" key="7">
    <source>
        <dbReference type="ARBA" id="ARBA00023180"/>
    </source>
</evidence>
<dbReference type="GO" id="GO:0004965">
    <property type="term" value="F:G protein-coupled GABA receptor activity"/>
    <property type="evidence" value="ECO:0007669"/>
    <property type="project" value="InterPro"/>
</dbReference>
<evidence type="ECO:0000256" key="4">
    <source>
        <dbReference type="ARBA" id="ARBA00023040"/>
    </source>
</evidence>
<comment type="subcellular location">
    <subcellularLocation>
        <location evidence="1">Membrane</location>
        <topology evidence="1">Multi-pass membrane protein</topology>
    </subcellularLocation>
</comment>
<evidence type="ECO:0000256" key="5">
    <source>
        <dbReference type="ARBA" id="ARBA00023136"/>
    </source>
</evidence>
<dbReference type="EMBL" id="JAEPRA010000009">
    <property type="protein sequence ID" value="KAG2180451.1"/>
    <property type="molecule type" value="Genomic_DNA"/>
</dbReference>
<evidence type="ECO:0000256" key="3">
    <source>
        <dbReference type="ARBA" id="ARBA00022989"/>
    </source>
</evidence>
<feature type="transmembrane region" description="Helical" evidence="10">
    <location>
        <begin position="782"/>
        <end position="803"/>
    </location>
</feature>
<dbReference type="CDD" id="cd15047">
    <property type="entry name" value="7tmC_GABA-B-like"/>
    <property type="match status" value="1"/>
</dbReference>
<comment type="caution">
    <text evidence="12">The sequence shown here is derived from an EMBL/GenBank/DDBJ whole genome shotgun (WGS) entry which is preliminary data.</text>
</comment>
<feature type="domain" description="G-protein coupled receptors family 3 profile" evidence="11">
    <location>
        <begin position="551"/>
        <end position="806"/>
    </location>
</feature>
<keyword evidence="4" id="KW-0297">G-protein coupled receptor</keyword>
<keyword evidence="8" id="KW-0807">Transducer</keyword>
<dbReference type="OrthoDB" id="5984008at2759"/>
<dbReference type="PANTHER" id="PTHR10519">
    <property type="entry name" value="GABA-B RECEPTOR"/>
    <property type="match status" value="1"/>
</dbReference>
<proteinExistence type="predicted"/>
<dbReference type="InterPro" id="IPR000337">
    <property type="entry name" value="GPCR_3"/>
</dbReference>
<evidence type="ECO:0000256" key="8">
    <source>
        <dbReference type="ARBA" id="ARBA00023224"/>
    </source>
</evidence>
<dbReference type="Gene3D" id="3.40.50.2300">
    <property type="match status" value="2"/>
</dbReference>
<evidence type="ECO:0000313" key="13">
    <source>
        <dbReference type="Proteomes" id="UP000612746"/>
    </source>
</evidence>
<feature type="transmembrane region" description="Helical" evidence="10">
    <location>
        <begin position="660"/>
        <end position="682"/>
    </location>
</feature>
<evidence type="ECO:0000256" key="6">
    <source>
        <dbReference type="ARBA" id="ARBA00023170"/>
    </source>
</evidence>
<feature type="compositionally biased region" description="Polar residues" evidence="9">
    <location>
        <begin position="1055"/>
        <end position="1072"/>
    </location>
</feature>
<gene>
    <name evidence="12" type="ORF">INT44_003455</name>
</gene>
<keyword evidence="7" id="KW-0325">Glycoprotein</keyword>
<feature type="transmembrane region" description="Helical" evidence="10">
    <location>
        <begin position="553"/>
        <end position="576"/>
    </location>
</feature>
<feature type="region of interest" description="Disordered" evidence="9">
    <location>
        <begin position="1054"/>
        <end position="1080"/>
    </location>
</feature>
<evidence type="ECO:0000313" key="12">
    <source>
        <dbReference type="EMBL" id="KAG2180451.1"/>
    </source>
</evidence>
<dbReference type="PANTHER" id="PTHR10519:SF20">
    <property type="entry name" value="G-PROTEIN COUPLED RECEPTOR 156-RELATED"/>
    <property type="match status" value="1"/>
</dbReference>
<dbReference type="Pfam" id="PF00003">
    <property type="entry name" value="7tm_3"/>
    <property type="match status" value="1"/>
</dbReference>
<keyword evidence="13" id="KW-1185">Reference proteome</keyword>
<evidence type="ECO:0000256" key="2">
    <source>
        <dbReference type="ARBA" id="ARBA00022692"/>
    </source>
</evidence>
<dbReference type="InterPro" id="IPR028082">
    <property type="entry name" value="Peripla_BP_I"/>
</dbReference>
<feature type="transmembrane region" description="Helical" evidence="10">
    <location>
        <begin position="588"/>
        <end position="609"/>
    </location>
</feature>
<keyword evidence="2 10" id="KW-0812">Transmembrane</keyword>
<evidence type="ECO:0000259" key="11">
    <source>
        <dbReference type="PROSITE" id="PS50259"/>
    </source>
</evidence>
<evidence type="ECO:0000256" key="9">
    <source>
        <dbReference type="SAM" id="MobiDB-lite"/>
    </source>
</evidence>
<keyword evidence="5 10" id="KW-0472">Membrane</keyword>
<evidence type="ECO:0000256" key="1">
    <source>
        <dbReference type="ARBA" id="ARBA00004141"/>
    </source>
</evidence>
<dbReference type="PROSITE" id="PS50259">
    <property type="entry name" value="G_PROTEIN_RECEP_F3_4"/>
    <property type="match status" value="1"/>
</dbReference>
<feature type="transmembrane region" description="Helical" evidence="10">
    <location>
        <begin position="621"/>
        <end position="639"/>
    </location>
</feature>
<organism evidence="12 13">
    <name type="scientific">Umbelopsis vinacea</name>
    <dbReference type="NCBI Taxonomy" id="44442"/>
    <lineage>
        <taxon>Eukaryota</taxon>
        <taxon>Fungi</taxon>
        <taxon>Fungi incertae sedis</taxon>
        <taxon>Mucoromycota</taxon>
        <taxon>Mucoromycotina</taxon>
        <taxon>Umbelopsidomycetes</taxon>
        <taxon>Umbelopsidales</taxon>
        <taxon>Umbelopsidaceae</taxon>
        <taxon>Umbelopsis</taxon>
    </lineage>
</organism>
<name>A0A8H7PWG6_9FUNG</name>
<dbReference type="GO" id="GO:0007214">
    <property type="term" value="P:gamma-aminobutyric acid signaling pathway"/>
    <property type="evidence" value="ECO:0007669"/>
    <property type="project" value="TreeGrafter"/>
</dbReference>
<dbReference type="InterPro" id="IPR002455">
    <property type="entry name" value="GPCR3_GABA-B"/>
</dbReference>
<dbReference type="SUPFAM" id="SSF53822">
    <property type="entry name" value="Periplasmic binding protein-like I"/>
    <property type="match status" value="1"/>
</dbReference>
<feature type="region of interest" description="Disordered" evidence="9">
    <location>
        <begin position="813"/>
        <end position="836"/>
    </location>
</feature>
<sequence length="1165" mass="127660">MSHPTGHPNFTTITNTTSLIANSSVHTTTTYISHDGTSIITIGNSTTTIRPNIDTTNLTEIRVGILLPFSQTEDNFTHEIVWGGTSAIRMAAHEINTQGMIPGGYITLIERDSFPTNGLGQTSVTDAVYAAVTLLQQGVVGVIGDVSSSWTSLSALMTGALQIPQCSFSASAISLSDKSQYQYFFRTIPTQIIFADTMLAYVANQGWDKVSILYSDDALGQQRKYKVDCKEKETFELITSPLPVCEEAIIKAGLMNIHIVTYQAFYKNGIQSDTASTLKNFTDSGARIIIVAAVGDPQNAIMVQAATMGYLDDSYVWLLIGAVGSDLENAVSTYNTDVIQRIANGTATSNSVSPSAVASASDPMMVEALQAKNLSLIDFNQTFTGVVLFDTWLTPDGYPPYESFLDRWAALDPIDYPYAGVRNITTNEGLAYSCMKVLAGGFNASLSNATNSSVALSQLATGQLGKYMTPLAFNVGYVGPEGPIILDANGDVTQSNFLVYNLQWGNQVVIGNSISGQMDIFRTPMYAGGSYVKPADSPPSVALNPTITSPAGMVIFIISAAGILFALGTMTLVIAFRKHEVFKASSPIFCCLELIGFMLTYANVILMIGVPTTITCYMSPIVFNLGFVLVLGNMVAKNFRIYRIFNNIFITRTVITDFQLIKASSIIITVSMAILGVGLGVAPPSPTAVEVSSTQHYWSCDATGPAKVPFQALTITFAGLLVGFATFLAYKTRLVGTNYSKEESSPYAIFTDPYTATSNILFSAMIGFIVTVNSMLDYFTRFYITVVTILWGCSVSFLILFLPKLHEFFKHQRSQKSPSGTTSDAEHKPSQGNNGYSMFPSSSAVTTGFQLHSDNQFDGELISLDQILASDPPMLSRHRKGSLGSTFVDENGKSTGSFIEAHEGKMPMRRVFRYFPFLAQWEMLHIMVFPWSGYFSFFSTKSSKGSIFAYNQTSVFSCEPGNYVFKVHGIGWYDAYVQVHDRESLDTWRRWFDRRHDSGTVVDSSTLMARLRRGSSPGLLGMTIEECDDNEPTDPNHMLGSGISRQYLLDRRPSDQTLESSVTGSMESNPPMSTAKPRAPPSFVNAATLEDLDDDITFAFEGYDNDVAQHPLDRVAAELRHNARSHHRIHDLDESRRRGSECTLDERLYLHADLSQTLHNFKPPR</sequence>
<dbReference type="InterPro" id="IPR001828">
    <property type="entry name" value="ANF_lig-bd_rcpt"/>
</dbReference>
<dbReference type="Proteomes" id="UP000612746">
    <property type="component" value="Unassembled WGS sequence"/>
</dbReference>
<reference evidence="12" key="1">
    <citation type="submission" date="2020-12" db="EMBL/GenBank/DDBJ databases">
        <title>Metabolic potential, ecology and presence of endohyphal bacteria is reflected in genomic diversity of Mucoromycotina.</title>
        <authorList>
            <person name="Muszewska A."/>
            <person name="Okrasinska A."/>
            <person name="Steczkiewicz K."/>
            <person name="Drgas O."/>
            <person name="Orlowska M."/>
            <person name="Perlinska-Lenart U."/>
            <person name="Aleksandrzak-Piekarczyk T."/>
            <person name="Szatraj K."/>
            <person name="Zielenkiewicz U."/>
            <person name="Pilsyk S."/>
            <person name="Malc E."/>
            <person name="Mieczkowski P."/>
            <person name="Kruszewska J.S."/>
            <person name="Biernat P."/>
            <person name="Pawlowska J."/>
        </authorList>
    </citation>
    <scope>NUCLEOTIDE SEQUENCE</scope>
    <source>
        <strain evidence="12">WA0000051536</strain>
    </source>
</reference>
<evidence type="ECO:0000256" key="10">
    <source>
        <dbReference type="SAM" id="Phobius"/>
    </source>
</evidence>
<protein>
    <recommendedName>
        <fullName evidence="11">G-protein coupled receptors family 3 profile domain-containing protein</fullName>
    </recommendedName>
</protein>
<dbReference type="GO" id="GO:0038039">
    <property type="term" value="C:G protein-coupled receptor heterodimeric complex"/>
    <property type="evidence" value="ECO:0007669"/>
    <property type="project" value="TreeGrafter"/>
</dbReference>
<dbReference type="AlphaFoldDB" id="A0A8H7PWG6"/>